<dbReference type="InterPro" id="IPR038014">
    <property type="entry name" value="Ies1"/>
</dbReference>
<dbReference type="Proteomes" id="UP000226031">
    <property type="component" value="Unassembled WGS sequence"/>
</dbReference>
<feature type="compositionally biased region" description="Acidic residues" evidence="1">
    <location>
        <begin position="1021"/>
        <end position="1034"/>
    </location>
</feature>
<evidence type="ECO:0000313" key="3">
    <source>
        <dbReference type="Proteomes" id="UP000226031"/>
    </source>
</evidence>
<feature type="region of interest" description="Disordered" evidence="1">
    <location>
        <begin position="500"/>
        <end position="669"/>
    </location>
</feature>
<dbReference type="PANTHER" id="PTHR37287">
    <property type="entry name" value="INO EIGHTY SUBUNIT 1"/>
    <property type="match status" value="1"/>
</dbReference>
<feature type="compositionally biased region" description="Acidic residues" evidence="1">
    <location>
        <begin position="1171"/>
        <end position="1209"/>
    </location>
</feature>
<keyword evidence="3" id="KW-1185">Reference proteome</keyword>
<feature type="compositionally biased region" description="Basic and acidic residues" evidence="1">
    <location>
        <begin position="506"/>
        <end position="517"/>
    </location>
</feature>
<dbReference type="STRING" id="73230.A0A2B7ZFY8"/>
<feature type="compositionally biased region" description="Polar residues" evidence="1">
    <location>
        <begin position="33"/>
        <end position="46"/>
    </location>
</feature>
<feature type="region of interest" description="Disordered" evidence="1">
    <location>
        <begin position="960"/>
        <end position="1226"/>
    </location>
</feature>
<feature type="compositionally biased region" description="Polar residues" evidence="1">
    <location>
        <begin position="121"/>
        <end position="131"/>
    </location>
</feature>
<feature type="region of interest" description="Disordered" evidence="1">
    <location>
        <begin position="1"/>
        <end position="233"/>
    </location>
</feature>
<feature type="compositionally biased region" description="Basic residues" evidence="1">
    <location>
        <begin position="841"/>
        <end position="852"/>
    </location>
</feature>
<organism evidence="2 3">
    <name type="scientific">[Emmonsia] crescens</name>
    <dbReference type="NCBI Taxonomy" id="73230"/>
    <lineage>
        <taxon>Eukaryota</taxon>
        <taxon>Fungi</taxon>
        <taxon>Dikarya</taxon>
        <taxon>Ascomycota</taxon>
        <taxon>Pezizomycotina</taxon>
        <taxon>Eurotiomycetes</taxon>
        <taxon>Eurotiomycetidae</taxon>
        <taxon>Onygenales</taxon>
        <taxon>Ajellomycetaceae</taxon>
        <taxon>Emergomyces</taxon>
    </lineage>
</organism>
<feature type="compositionally biased region" description="Basic and acidic residues" evidence="1">
    <location>
        <begin position="791"/>
        <end position="813"/>
    </location>
</feature>
<proteinExistence type="predicted"/>
<accession>A0A2B7ZFY8</accession>
<protein>
    <submittedName>
        <fullName evidence="2">Ino eighty subunit 1</fullName>
    </submittedName>
</protein>
<evidence type="ECO:0000256" key="1">
    <source>
        <dbReference type="SAM" id="MobiDB-lite"/>
    </source>
</evidence>
<sequence>MASSIISVSRDISPRPETPITTTKKEDKHHHQQSTSNSNDPDTAMTTDPPADSHHPSGAFEPEKNDHLDHPNGGYYAGSRKDFPLPANRYPLPRASVNRLLEPEPGSKGGRQRSYLDDPTYPTQGFWTESGTWEDWPPKSPLARDGDNDGEREGESDGKEKGEGEGEGEDEEEVGKDGNGRSQEDGSRSQSQSQTRRSSDDHDNKQNNNNSSFHSTTVSATVGTRRQANGTIGSVYSGNKIRHLKKDDGIPLWRKDIQYEFLKLVFEDKTPVFTRLSDGAKGLDFADIYIDAMARSSKTSKILKDKLQNDKAAAISMAMVCLLVNFGRMNTTLNFFPEMRAQLRTYHSIPSLQAHQDPNAYKQLQDAPRLKSILKGASEDTDQPNTIEKIKQTPVPRTNPVNLIFVLSQYAPRISELHFFAPRDFFDLVMRSSLSSRSRARAFLWLMWYYLESDFSAHDALNNPFGAGLVGEGTDGLPLKVPAFEPLTESEADAENVDTAEEIQYGEEKQRERKRILEEEETSFRSGKRPKKGLAVDYTSDDLTSELGTGDRQSMTGRAVGTDYTLDDEIELPTRYRSGRRTKRESSTNRSSLRATQPRRIVLKTRMDQTPDTTSPAPPGSAHPVLSQFGTGPGATASTSSRAAAPHQHHHHQHQHASSSSARRSRPLTQHQLAVEQNRKQRVDYLLAQRRAEALKDIRARRQDEIPFVRAGRLLQNLPEDYDTDEEDSWGKGGVCPHPDEEEDYGEAAGFYLSVLKRAARRLQRWDWDCMVEDARRKVEREREREREKLAEAEAEAEAERHRAAIGDGEEGHISFVNGTGTHDPAAEAYNDNTITPIRPAKPKSRSRRKAKTTAAEPTEEGAVPAKKPRARPGTSSRSRQSTGGGGRKPRASTGRSRASGAAATSAAASTSVAATTAAAGAADATTGTAATMKAEEGRDVSIASDHLSVPVGVHAGAASFSDDVSHVGGDGDGDGDEVLDDIDKELLGELSGEGEGEGESHDQGQTRPRQRKRKRRSHDDQDDHGDDDDDDDGYGYGYERAGVPASEATAEHAEGEGEGEHAEMEMEMEAESDAPPASSSPSALRSHHHGQHQHHNHNQQQKILRPAPPRAPRGVQPEESSPPPMAVPKPRYSSAVMMDSYRDSDVEGSSYLGDGDETMLSEHRRGHGDDTDEIEEEMDEEEDDDEGEGEGESGDDDDGDEDGGSSEIEVEREVEGDGDQIMADG</sequence>
<feature type="compositionally biased region" description="Basic and acidic residues" evidence="1">
    <location>
        <begin position="142"/>
        <end position="164"/>
    </location>
</feature>
<feature type="compositionally biased region" description="Basic and acidic residues" evidence="1">
    <location>
        <begin position="1050"/>
        <end position="1065"/>
    </location>
</feature>
<feature type="compositionally biased region" description="Low complexity" evidence="1">
    <location>
        <begin position="634"/>
        <end position="646"/>
    </location>
</feature>
<feature type="compositionally biased region" description="Basic and acidic residues" evidence="1">
    <location>
        <begin position="51"/>
        <end position="70"/>
    </location>
</feature>
<feature type="compositionally biased region" description="Basic residues" evidence="1">
    <location>
        <begin position="1086"/>
        <end position="1098"/>
    </location>
</feature>
<dbReference type="GO" id="GO:0031011">
    <property type="term" value="C:Ino80 complex"/>
    <property type="evidence" value="ECO:0007669"/>
    <property type="project" value="InterPro"/>
</dbReference>
<comment type="caution">
    <text evidence="2">The sequence shown here is derived from an EMBL/GenBank/DDBJ whole genome shotgun (WGS) entry which is preliminary data.</text>
</comment>
<reference evidence="2 3" key="1">
    <citation type="submission" date="2017-10" db="EMBL/GenBank/DDBJ databases">
        <title>Comparative genomics in systemic dimorphic fungi from Ajellomycetaceae.</title>
        <authorList>
            <person name="Munoz J.F."/>
            <person name="Mcewen J.G."/>
            <person name="Clay O.K."/>
            <person name="Cuomo C.A."/>
        </authorList>
    </citation>
    <scope>NUCLEOTIDE SEQUENCE [LARGE SCALE GENOMIC DNA]</scope>
    <source>
        <strain evidence="2 3">UAMH4076</strain>
    </source>
</reference>
<dbReference type="EMBL" id="PDND01000078">
    <property type="protein sequence ID" value="PGH32896.1"/>
    <property type="molecule type" value="Genomic_DNA"/>
</dbReference>
<feature type="compositionally biased region" description="Low complexity" evidence="1">
    <location>
        <begin position="1074"/>
        <end position="1084"/>
    </location>
</feature>
<feature type="compositionally biased region" description="Acidic residues" evidence="1">
    <location>
        <begin position="972"/>
        <end position="984"/>
    </location>
</feature>
<dbReference type="PANTHER" id="PTHR37287:SF1">
    <property type="entry name" value="INO EIGHTY SUBUNIT 1"/>
    <property type="match status" value="1"/>
</dbReference>
<dbReference type="AlphaFoldDB" id="A0A2B7ZFY8"/>
<feature type="compositionally biased region" description="Polar residues" evidence="1">
    <location>
        <begin position="206"/>
        <end position="233"/>
    </location>
</feature>
<feature type="compositionally biased region" description="Low complexity" evidence="1">
    <location>
        <begin position="872"/>
        <end position="882"/>
    </location>
</feature>
<feature type="compositionally biased region" description="Basic and acidic residues" evidence="1">
    <location>
        <begin position="175"/>
        <end position="187"/>
    </location>
</feature>
<name>A0A2B7ZFY8_9EURO</name>
<evidence type="ECO:0000313" key="2">
    <source>
        <dbReference type="EMBL" id="PGH32896.1"/>
    </source>
</evidence>
<dbReference type="VEuPathDB" id="FungiDB:EMCG_09418"/>
<feature type="compositionally biased region" description="Low complexity" evidence="1">
    <location>
        <begin position="892"/>
        <end position="932"/>
    </location>
</feature>
<feature type="compositionally biased region" description="Acidic residues" evidence="1">
    <location>
        <begin position="165"/>
        <end position="174"/>
    </location>
</feature>
<feature type="region of interest" description="Disordered" evidence="1">
    <location>
        <begin position="791"/>
        <end position="933"/>
    </location>
</feature>
<feature type="compositionally biased region" description="Basic and acidic residues" evidence="1">
    <location>
        <begin position="1161"/>
        <end position="1170"/>
    </location>
</feature>
<gene>
    <name evidence="2" type="ORF">GX50_04308</name>
</gene>